<name>A0A3S3UNP0_9SPHI</name>
<dbReference type="InterPro" id="IPR011463">
    <property type="entry name" value="DUF1569"/>
</dbReference>
<dbReference type="OrthoDB" id="2599194at2"/>
<comment type="caution">
    <text evidence="1">The sequence shown here is derived from an EMBL/GenBank/DDBJ whole genome shotgun (WGS) entry which is preliminary data.</text>
</comment>
<dbReference type="Pfam" id="PF07606">
    <property type="entry name" value="DUF1569"/>
    <property type="match status" value="1"/>
</dbReference>
<proteinExistence type="predicted"/>
<keyword evidence="2" id="KW-1185">Reference proteome</keyword>
<dbReference type="Gene3D" id="1.20.120.450">
    <property type="entry name" value="dinb family like domain"/>
    <property type="match status" value="1"/>
</dbReference>
<accession>A0A3S3UNP0</accession>
<sequence length="148" mass="16996">MKTTFDKATRDELVKRINSIQESTPAQWGKMNAYQMVKHCRQWEELITGDLPSKRAFLGRIFGKMVLKSFLKDDSPMGRNSPTVPEVKARESTGDFAAEKVKWVALIEQNANTITQNFVHPFFGKMTNEQIGLLAYKHIDHHLRQFGV</sequence>
<protein>
    <submittedName>
        <fullName evidence="1">DUF1569 domain-containing protein</fullName>
    </submittedName>
</protein>
<evidence type="ECO:0000313" key="2">
    <source>
        <dbReference type="Proteomes" id="UP000286701"/>
    </source>
</evidence>
<dbReference type="Proteomes" id="UP000286701">
    <property type="component" value="Unassembled WGS sequence"/>
</dbReference>
<dbReference type="SUPFAM" id="SSF109854">
    <property type="entry name" value="DinB/YfiT-like putative metalloenzymes"/>
    <property type="match status" value="1"/>
</dbReference>
<evidence type="ECO:0000313" key="1">
    <source>
        <dbReference type="EMBL" id="RWY47113.1"/>
    </source>
</evidence>
<dbReference type="RefSeq" id="WP_128536270.1">
    <property type="nucleotide sequence ID" value="NZ_SBIW01000029.1"/>
</dbReference>
<gene>
    <name evidence="1" type="ORF">EPL05_22645</name>
</gene>
<dbReference type="InterPro" id="IPR034660">
    <property type="entry name" value="DinB/YfiT-like"/>
</dbReference>
<reference evidence="1 2" key="1">
    <citation type="submission" date="2019-01" db="EMBL/GenBank/DDBJ databases">
        <title>Mucilaginibacter antarcticum sp. nov., isolated from antarctic soil.</title>
        <authorList>
            <person name="Yan Y.-Q."/>
            <person name="Du Z.-J."/>
        </authorList>
    </citation>
    <scope>NUCLEOTIDE SEQUENCE [LARGE SCALE GENOMIC DNA]</scope>
    <source>
        <strain evidence="1 2">F01003</strain>
    </source>
</reference>
<dbReference type="EMBL" id="SBIW01000029">
    <property type="protein sequence ID" value="RWY47113.1"/>
    <property type="molecule type" value="Genomic_DNA"/>
</dbReference>
<organism evidence="1 2">
    <name type="scientific">Mucilaginibacter gilvus</name>
    <dbReference type="NCBI Taxonomy" id="2305909"/>
    <lineage>
        <taxon>Bacteria</taxon>
        <taxon>Pseudomonadati</taxon>
        <taxon>Bacteroidota</taxon>
        <taxon>Sphingobacteriia</taxon>
        <taxon>Sphingobacteriales</taxon>
        <taxon>Sphingobacteriaceae</taxon>
        <taxon>Mucilaginibacter</taxon>
    </lineage>
</organism>
<dbReference type="AlphaFoldDB" id="A0A3S3UNP0"/>